<keyword evidence="2" id="KW-1003">Cell membrane</keyword>
<dbReference type="InterPro" id="IPR017270">
    <property type="entry name" value="MotA/TolQ/ExbB-rel"/>
</dbReference>
<dbReference type="PIRSF" id="PIRSF037714">
    <property type="entry name" value="TolR"/>
    <property type="match status" value="1"/>
</dbReference>
<evidence type="ECO:0000256" key="7">
    <source>
        <dbReference type="SAM" id="Coils"/>
    </source>
</evidence>
<feature type="transmembrane region" description="Helical" evidence="8">
    <location>
        <begin position="390"/>
        <end position="410"/>
    </location>
</feature>
<dbReference type="InterPro" id="IPR002898">
    <property type="entry name" value="MotA_ExbB_proton_chnl"/>
</dbReference>
<feature type="coiled-coil region" evidence="7">
    <location>
        <begin position="54"/>
        <end position="81"/>
    </location>
</feature>
<evidence type="ECO:0000313" key="12">
    <source>
        <dbReference type="EMBL" id="TVO37848.1"/>
    </source>
</evidence>
<keyword evidence="6" id="KW-0653">Protein transport</keyword>
<keyword evidence="12" id="KW-0282">Flagellum</keyword>
<evidence type="ECO:0000256" key="9">
    <source>
        <dbReference type="SAM" id="SignalP"/>
    </source>
</evidence>
<name>A0A557PB32_9VIBR</name>
<comment type="subcellular location">
    <subcellularLocation>
        <location evidence="1">Cell membrane</location>
        <topology evidence="1">Multi-pass membrane protein</topology>
    </subcellularLocation>
    <subcellularLocation>
        <location evidence="6">Membrane</location>
        <topology evidence="6">Multi-pass membrane protein</topology>
    </subcellularLocation>
</comment>
<dbReference type="GO" id="GO:0017038">
    <property type="term" value="P:protein import"/>
    <property type="evidence" value="ECO:0007669"/>
    <property type="project" value="TreeGrafter"/>
</dbReference>
<reference evidence="14" key="2">
    <citation type="journal article" date="2019" name="Int. J. Syst. Evol. Microbiol.">
        <title>The Global Catalogue of Microorganisms (GCM) 10K type strain sequencing project: providing services to taxonomists for standard genome sequencing and annotation.</title>
        <authorList>
            <consortium name="The Broad Institute Genomics Platform"/>
            <consortium name="The Broad Institute Genome Sequencing Center for Infectious Disease"/>
            <person name="Wu L."/>
            <person name="Ma J."/>
        </authorList>
    </citation>
    <scope>NUCLEOTIDE SEQUENCE [LARGE SCALE GENOMIC DNA]</scope>
    <source>
        <strain evidence="14">NBRC 111146</strain>
    </source>
</reference>
<dbReference type="PANTHER" id="PTHR30625">
    <property type="entry name" value="PROTEIN TOLQ"/>
    <property type="match status" value="1"/>
</dbReference>
<evidence type="ECO:0000256" key="5">
    <source>
        <dbReference type="ARBA" id="ARBA00023136"/>
    </source>
</evidence>
<dbReference type="OrthoDB" id="4045at2"/>
<evidence type="ECO:0000256" key="6">
    <source>
        <dbReference type="RuleBase" id="RU004057"/>
    </source>
</evidence>
<feature type="domain" description="MotA/TolQ/ExbB proton channel" evidence="10">
    <location>
        <begin position="308"/>
        <end position="427"/>
    </location>
</feature>
<keyword evidence="9" id="KW-0732">Signal</keyword>
<reference evidence="11" key="4">
    <citation type="submission" date="2023-01" db="EMBL/GenBank/DDBJ databases">
        <title>Draft genome sequence of Vibrio algivorus strain NBRC 111146.</title>
        <authorList>
            <person name="Sun Q."/>
            <person name="Mori K."/>
        </authorList>
    </citation>
    <scope>NUCLEOTIDE SEQUENCE</scope>
    <source>
        <strain evidence="11">NBRC 111146</strain>
    </source>
</reference>
<evidence type="ECO:0000313" key="11">
    <source>
        <dbReference type="EMBL" id="GLT16179.1"/>
    </source>
</evidence>
<gene>
    <name evidence="12" type="ORF">FOF44_06165</name>
    <name evidence="11" type="ORF">GCM10007931_31550</name>
</gene>
<evidence type="ECO:0000313" key="14">
    <source>
        <dbReference type="Proteomes" id="UP001157156"/>
    </source>
</evidence>
<evidence type="ECO:0000256" key="3">
    <source>
        <dbReference type="ARBA" id="ARBA00022692"/>
    </source>
</evidence>
<keyword evidence="12" id="KW-0969">Cilium</keyword>
<dbReference type="EMBL" id="VMKJ01000008">
    <property type="protein sequence ID" value="TVO37848.1"/>
    <property type="molecule type" value="Genomic_DNA"/>
</dbReference>
<feature type="transmembrane region" description="Helical" evidence="8">
    <location>
        <begin position="352"/>
        <end position="370"/>
    </location>
</feature>
<evidence type="ECO:0000259" key="10">
    <source>
        <dbReference type="Pfam" id="PF01618"/>
    </source>
</evidence>
<keyword evidence="14" id="KW-1185">Reference proteome</keyword>
<reference evidence="11" key="1">
    <citation type="journal article" date="2014" name="Int. J. Syst. Evol. Microbiol.">
        <title>Complete genome of a new Firmicutes species belonging to the dominant human colonic microbiota ('Ruminococcus bicirculans') reveals two chromosomes and a selective capacity to utilize plant glucans.</title>
        <authorList>
            <consortium name="NISC Comparative Sequencing Program"/>
            <person name="Wegmann U."/>
            <person name="Louis P."/>
            <person name="Goesmann A."/>
            <person name="Henrissat B."/>
            <person name="Duncan S.H."/>
            <person name="Flint H.J."/>
        </authorList>
    </citation>
    <scope>NUCLEOTIDE SEQUENCE</scope>
    <source>
        <strain evidence="11">NBRC 111146</strain>
    </source>
</reference>
<organism evidence="12 13">
    <name type="scientific">Vibrio algivorus</name>
    <dbReference type="NCBI Taxonomy" id="1667024"/>
    <lineage>
        <taxon>Bacteria</taxon>
        <taxon>Pseudomonadati</taxon>
        <taxon>Pseudomonadota</taxon>
        <taxon>Gammaproteobacteria</taxon>
        <taxon>Vibrionales</taxon>
        <taxon>Vibrionaceae</taxon>
        <taxon>Vibrio</taxon>
    </lineage>
</organism>
<evidence type="ECO:0000256" key="1">
    <source>
        <dbReference type="ARBA" id="ARBA00004651"/>
    </source>
</evidence>
<dbReference type="EMBL" id="BSPV01000020">
    <property type="protein sequence ID" value="GLT16179.1"/>
    <property type="molecule type" value="Genomic_DNA"/>
</dbReference>
<keyword evidence="7" id="KW-0175">Coiled coil</keyword>
<dbReference type="AlphaFoldDB" id="A0A557PB32"/>
<keyword evidence="4 8" id="KW-1133">Transmembrane helix</keyword>
<dbReference type="InterPro" id="IPR050790">
    <property type="entry name" value="ExbB/TolQ_transport"/>
</dbReference>
<dbReference type="Pfam" id="PF01618">
    <property type="entry name" value="MotA_ExbB"/>
    <property type="match status" value="1"/>
</dbReference>
<dbReference type="GO" id="GO:0005886">
    <property type="term" value="C:plasma membrane"/>
    <property type="evidence" value="ECO:0007669"/>
    <property type="project" value="UniProtKB-SubCell"/>
</dbReference>
<feature type="transmembrane region" description="Helical" evidence="8">
    <location>
        <begin position="268"/>
        <end position="289"/>
    </location>
</feature>
<reference evidence="12 13" key="3">
    <citation type="submission" date="2019-07" db="EMBL/GenBank/DDBJ databases">
        <title>The draft genome sequence of Vibrio algivorus M1486.</title>
        <authorList>
            <person name="Meng X."/>
        </authorList>
    </citation>
    <scope>NUCLEOTIDE SEQUENCE [LARGE SCALE GENOMIC DNA]</scope>
    <source>
        <strain evidence="12 13">M1486</strain>
    </source>
</reference>
<dbReference type="Proteomes" id="UP000319828">
    <property type="component" value="Unassembled WGS sequence"/>
</dbReference>
<dbReference type="Proteomes" id="UP001157156">
    <property type="component" value="Unassembled WGS sequence"/>
</dbReference>
<feature type="chain" id="PRO_5021759598" evidence="9">
    <location>
        <begin position="23"/>
        <end position="457"/>
    </location>
</feature>
<keyword evidence="3 8" id="KW-0812">Transmembrane</keyword>
<keyword evidence="5 8" id="KW-0472">Membrane</keyword>
<proteinExistence type="inferred from homology"/>
<evidence type="ECO:0000256" key="2">
    <source>
        <dbReference type="ARBA" id="ARBA00022475"/>
    </source>
</evidence>
<keyword evidence="6" id="KW-0813">Transport</keyword>
<accession>A0A557PB32</accession>
<feature type="signal peptide" evidence="9">
    <location>
        <begin position="1"/>
        <end position="22"/>
    </location>
</feature>
<keyword evidence="12" id="KW-0966">Cell projection</keyword>
<evidence type="ECO:0000313" key="13">
    <source>
        <dbReference type="Proteomes" id="UP000319828"/>
    </source>
</evidence>
<comment type="similarity">
    <text evidence="6">Belongs to the exbB/tolQ family.</text>
</comment>
<dbReference type="PANTHER" id="PTHR30625:SF11">
    <property type="entry name" value="MOTA_TOLQ_EXBB PROTON CHANNEL DOMAIN-CONTAINING PROTEIN"/>
    <property type="match status" value="1"/>
</dbReference>
<protein>
    <submittedName>
        <fullName evidence="12">Flagellar motor protein MotA</fullName>
    </submittedName>
</protein>
<sequence>MKLLSLIITSISLAIVSVGASADDLATLDNKAKAEQQTENAHNQQRVALSAQQRAALQAKRDQLAKQLAQIEKENAQLSDTFSANEEILAEKEKELQLATGSLGELFGVVRQAAKDVQLSYETSLLGEQGKTFNATLDKVISTDTLPSLKLLNGLWQAMQYKVTTGSEVAPVSLPFVQGDGKTQQVNALRIGDMALLTEQGYVKWDFARQQASNYLALPSDAPTLASFKQDANQAILIDPTRGVMLEQYAHQPTLMQRIDQAGVVGKIIIAILVIGLIIALVRGVRLIMTQQQISKQLKQPENPTDDNPLGRILNVYNKEKKQSVESLELRLLESILDEQQGLERGLSMLKLFAALAPMLGLLGTVTGMIETFQVITQFGNGDPKVMAGGISMALITTVLGLVAAMPLLLAHNILSNRAEVIRNTLEKQGVSLVARRAEIESDKANLSATNFAGANA</sequence>
<evidence type="ECO:0000256" key="4">
    <source>
        <dbReference type="ARBA" id="ARBA00022989"/>
    </source>
</evidence>
<dbReference type="RefSeq" id="WP_089122542.1">
    <property type="nucleotide sequence ID" value="NZ_BSPV01000020.1"/>
</dbReference>
<comment type="caution">
    <text evidence="12">The sequence shown here is derived from an EMBL/GenBank/DDBJ whole genome shotgun (WGS) entry which is preliminary data.</text>
</comment>
<evidence type="ECO:0000256" key="8">
    <source>
        <dbReference type="SAM" id="Phobius"/>
    </source>
</evidence>